<proteinExistence type="inferred from homology"/>
<dbReference type="InterPro" id="IPR001031">
    <property type="entry name" value="Thioesterase"/>
</dbReference>
<gene>
    <name evidence="3" type="primary">pikAV</name>
    <name evidence="3" type="ORF">LMG18101_00696</name>
</gene>
<dbReference type="Gene3D" id="3.40.50.1820">
    <property type="entry name" value="alpha/beta hydrolase"/>
    <property type="match status" value="1"/>
</dbReference>
<dbReference type="Pfam" id="PF00975">
    <property type="entry name" value="Thioesterase"/>
    <property type="match status" value="1"/>
</dbReference>
<dbReference type="EC" id="3.1.2.-" evidence="3"/>
<dbReference type="PANTHER" id="PTHR11487:SF0">
    <property type="entry name" value="S-ACYL FATTY ACID SYNTHASE THIOESTERASE, MEDIUM CHAIN"/>
    <property type="match status" value="1"/>
</dbReference>
<evidence type="ECO:0000256" key="1">
    <source>
        <dbReference type="ARBA" id="ARBA00007169"/>
    </source>
</evidence>
<dbReference type="InterPro" id="IPR012223">
    <property type="entry name" value="TEII"/>
</dbReference>
<evidence type="ECO:0000313" key="4">
    <source>
        <dbReference type="Proteomes" id="UP001189757"/>
    </source>
</evidence>
<dbReference type="EMBL" id="CATZLL010000002">
    <property type="protein sequence ID" value="CAJ0809883.1"/>
    <property type="molecule type" value="Genomic_DNA"/>
</dbReference>
<dbReference type="SUPFAM" id="SSF53474">
    <property type="entry name" value="alpha/beta-Hydrolases"/>
    <property type="match status" value="1"/>
</dbReference>
<name>A0ABM9K278_9RALS</name>
<organism evidence="3 4">
    <name type="scientific">Ralstonia flaminis</name>
    <dbReference type="NCBI Taxonomy" id="3058597"/>
    <lineage>
        <taxon>Bacteria</taxon>
        <taxon>Pseudomonadati</taxon>
        <taxon>Pseudomonadota</taxon>
        <taxon>Betaproteobacteria</taxon>
        <taxon>Burkholderiales</taxon>
        <taxon>Burkholderiaceae</taxon>
        <taxon>Ralstonia</taxon>
    </lineage>
</organism>
<accession>A0ABM9K278</accession>
<comment type="similarity">
    <text evidence="1">Belongs to the thioesterase family.</text>
</comment>
<protein>
    <submittedName>
        <fullName evidence="3">Thioesterase PikA5</fullName>
        <ecNumber evidence="3">3.1.2.-</ecNumber>
    </submittedName>
</protein>
<dbReference type="Proteomes" id="UP001189757">
    <property type="component" value="Unassembled WGS sequence"/>
</dbReference>
<keyword evidence="3" id="KW-0378">Hydrolase</keyword>
<dbReference type="RefSeq" id="WP_316680148.1">
    <property type="nucleotide sequence ID" value="NZ_CATZLL010000002.1"/>
</dbReference>
<feature type="domain" description="Thioesterase" evidence="2">
    <location>
        <begin position="21"/>
        <end position="245"/>
    </location>
</feature>
<keyword evidence="4" id="KW-1185">Reference proteome</keyword>
<evidence type="ECO:0000313" key="3">
    <source>
        <dbReference type="EMBL" id="CAJ0809883.1"/>
    </source>
</evidence>
<comment type="caution">
    <text evidence="3">The sequence shown here is derived from an EMBL/GenBank/DDBJ whole genome shotgun (WGS) entry which is preliminary data.</text>
</comment>
<sequence>MSQQRYIVPVGRTPVIAPRLRLYCFHHAGGSAGNFAKWPAGLPSFEVRAIQLPHRFLPAGVARASHLDELLPGMADEVAGAQADALPFAFYGHSLGALVAFELTRTLRARGGPQPVALAISGHRAPHRRLGRPPICELEQTAFIDRLRGLGGMPESVLTDTRTLSYILPTLRADLRLSEIYDHRDEPPLLLPLFGFRGKEDPLLNEADFGAWADITRGPSVLRTLPGHHFFEQEGLEALHAHLAADLTPLANRPTRRRRDPAEAL</sequence>
<reference evidence="3 4" key="1">
    <citation type="submission" date="2023-07" db="EMBL/GenBank/DDBJ databases">
        <authorList>
            <person name="Peeters C."/>
        </authorList>
    </citation>
    <scope>NUCLEOTIDE SEQUENCE [LARGE SCALE GENOMIC DNA]</scope>
    <source>
        <strain evidence="3 4">LMG 18101</strain>
    </source>
</reference>
<evidence type="ECO:0000259" key="2">
    <source>
        <dbReference type="Pfam" id="PF00975"/>
    </source>
</evidence>
<dbReference type="PANTHER" id="PTHR11487">
    <property type="entry name" value="THIOESTERASE"/>
    <property type="match status" value="1"/>
</dbReference>
<dbReference type="GO" id="GO:0016787">
    <property type="term" value="F:hydrolase activity"/>
    <property type="evidence" value="ECO:0007669"/>
    <property type="project" value="UniProtKB-KW"/>
</dbReference>
<dbReference type="InterPro" id="IPR029058">
    <property type="entry name" value="AB_hydrolase_fold"/>
</dbReference>